<name>A0A370SA90_PSEJE</name>
<evidence type="ECO:0000313" key="1">
    <source>
        <dbReference type="EMBL" id="RDL16612.1"/>
    </source>
</evidence>
<accession>A0A370SA90</accession>
<dbReference type="EMBL" id="QRAV01000013">
    <property type="protein sequence ID" value="RDL16612.1"/>
    <property type="molecule type" value="Genomic_DNA"/>
</dbReference>
<evidence type="ECO:0000313" key="2">
    <source>
        <dbReference type="Proteomes" id="UP000255365"/>
    </source>
</evidence>
<dbReference type="AlphaFoldDB" id="A0A370SA90"/>
<sequence>MSLFKDIKIAAFGSSYMRRIPLQELPKAAIF</sequence>
<gene>
    <name evidence="1" type="ORF">DEU51_113116</name>
</gene>
<dbReference type="Proteomes" id="UP000255365">
    <property type="component" value="Unassembled WGS sequence"/>
</dbReference>
<organism evidence="1 2">
    <name type="scientific">Pseudomonas jessenii</name>
    <dbReference type="NCBI Taxonomy" id="77298"/>
    <lineage>
        <taxon>Bacteria</taxon>
        <taxon>Pseudomonadati</taxon>
        <taxon>Pseudomonadota</taxon>
        <taxon>Gammaproteobacteria</taxon>
        <taxon>Pseudomonadales</taxon>
        <taxon>Pseudomonadaceae</taxon>
        <taxon>Pseudomonas</taxon>
    </lineage>
</organism>
<protein>
    <submittedName>
        <fullName evidence="1">Uncharacterized protein</fullName>
    </submittedName>
</protein>
<proteinExistence type="predicted"/>
<comment type="caution">
    <text evidence="1">The sequence shown here is derived from an EMBL/GenBank/DDBJ whole genome shotgun (WGS) entry which is preliminary data.</text>
</comment>
<reference evidence="1 2" key="1">
    <citation type="submission" date="2018-07" db="EMBL/GenBank/DDBJ databases">
        <title>Genome sequencing of rice bacterial endophytes.</title>
        <authorList>
            <person name="Venturi V."/>
        </authorList>
    </citation>
    <scope>NUCLEOTIDE SEQUENCE [LARGE SCALE GENOMIC DNA]</scope>
    <source>
        <strain evidence="1 2">E2333</strain>
    </source>
</reference>